<gene>
    <name evidence="1" type="ORF">R2D22_02030</name>
</gene>
<name>A0ABZ0LMY4_9ACTN</name>
<sequence>MGLLVIVSGAVLMAVGVIWKGRIVRPLSRARARAVDARLYHRHLVRSADLAIASARDAAGHGEPAIVTVADVLRVLDERFGYVEVPRWQAGNVLRRRFERAGCAADCVTDAYHQDARR</sequence>
<dbReference type="EMBL" id="CP137573">
    <property type="protein sequence ID" value="WOX20233.1"/>
    <property type="molecule type" value="Genomic_DNA"/>
</dbReference>
<organism evidence="1 2">
    <name type="scientific">Streptomyces solicathayae</name>
    <dbReference type="NCBI Taxonomy" id="3081768"/>
    <lineage>
        <taxon>Bacteria</taxon>
        <taxon>Bacillati</taxon>
        <taxon>Actinomycetota</taxon>
        <taxon>Actinomycetes</taxon>
        <taxon>Kitasatosporales</taxon>
        <taxon>Streptomycetaceae</taxon>
        <taxon>Streptomyces</taxon>
    </lineage>
</organism>
<accession>A0ABZ0LMY4</accession>
<reference evidence="1 2" key="1">
    <citation type="submission" date="2023-10" db="EMBL/GenBank/DDBJ databases">
        <title>The genome sequence of Streptomyces sp. HUAS YS2.</title>
        <authorList>
            <person name="Mo P."/>
        </authorList>
    </citation>
    <scope>NUCLEOTIDE SEQUENCE [LARGE SCALE GENOMIC DNA]</scope>
    <source>
        <strain evidence="1 2">HUAS YS2</strain>
    </source>
</reference>
<evidence type="ECO:0008006" key="3">
    <source>
        <dbReference type="Google" id="ProtNLM"/>
    </source>
</evidence>
<proteinExistence type="predicted"/>
<evidence type="ECO:0000313" key="2">
    <source>
        <dbReference type="Proteomes" id="UP001301731"/>
    </source>
</evidence>
<dbReference type="Proteomes" id="UP001301731">
    <property type="component" value="Chromosome"/>
</dbReference>
<protein>
    <recommendedName>
        <fullName evidence="3">Secreted protein</fullName>
    </recommendedName>
</protein>
<evidence type="ECO:0000313" key="1">
    <source>
        <dbReference type="EMBL" id="WOX20233.1"/>
    </source>
</evidence>
<dbReference type="RefSeq" id="WP_318100599.1">
    <property type="nucleotide sequence ID" value="NZ_CP137573.1"/>
</dbReference>
<keyword evidence="2" id="KW-1185">Reference proteome</keyword>